<dbReference type="Proteomes" id="UP000696294">
    <property type="component" value="Unassembled WGS sequence"/>
</dbReference>
<feature type="domain" description="DUF8033" evidence="1">
    <location>
        <begin position="43"/>
        <end position="77"/>
    </location>
</feature>
<dbReference type="EMBL" id="JAATEP010000012">
    <property type="protein sequence ID" value="NJP91614.1"/>
    <property type="molecule type" value="Genomic_DNA"/>
</dbReference>
<comment type="caution">
    <text evidence="2">The sequence shown here is derived from an EMBL/GenBank/DDBJ whole genome shotgun (WGS) entry which is preliminary data.</text>
</comment>
<sequence length="90" mass="10131">MAQRTEFSTRGALAAVCLAPQETGRLPAEWVERYRADAPRIVYVVLSYATPIAWVRDDGQVIIPDCSYSLTTTRHQRLCRLWLPEPGTPA</sequence>
<dbReference type="InterPro" id="IPR058346">
    <property type="entry name" value="DUF8033"/>
</dbReference>
<gene>
    <name evidence="2" type="ORF">HCN51_19480</name>
</gene>
<organism evidence="2 3">
    <name type="scientific">Nonomuraea composti</name>
    <dbReference type="NCBI Taxonomy" id="2720023"/>
    <lineage>
        <taxon>Bacteria</taxon>
        <taxon>Bacillati</taxon>
        <taxon>Actinomycetota</taxon>
        <taxon>Actinomycetes</taxon>
        <taxon>Streptosporangiales</taxon>
        <taxon>Streptosporangiaceae</taxon>
        <taxon>Nonomuraea</taxon>
    </lineage>
</organism>
<name>A0ABX1B185_9ACTN</name>
<dbReference type="Pfam" id="PF26096">
    <property type="entry name" value="DUF8033"/>
    <property type="match status" value="1"/>
</dbReference>
<reference evidence="2 3" key="1">
    <citation type="submission" date="2020-03" db="EMBL/GenBank/DDBJ databases">
        <title>WGS of actinomycetes isolated from Thailand.</title>
        <authorList>
            <person name="Thawai C."/>
        </authorList>
    </citation>
    <scope>NUCLEOTIDE SEQUENCE [LARGE SCALE GENOMIC DNA]</scope>
    <source>
        <strain evidence="2 3">FMUSA5-5</strain>
    </source>
</reference>
<evidence type="ECO:0000313" key="3">
    <source>
        <dbReference type="Proteomes" id="UP000696294"/>
    </source>
</evidence>
<dbReference type="RefSeq" id="WP_168010940.1">
    <property type="nucleotide sequence ID" value="NZ_JAATEP010000012.1"/>
</dbReference>
<evidence type="ECO:0000259" key="1">
    <source>
        <dbReference type="Pfam" id="PF26096"/>
    </source>
</evidence>
<protein>
    <recommendedName>
        <fullName evidence="1">DUF8033 domain-containing protein</fullName>
    </recommendedName>
</protein>
<accession>A0ABX1B185</accession>
<evidence type="ECO:0000313" key="2">
    <source>
        <dbReference type="EMBL" id="NJP91614.1"/>
    </source>
</evidence>
<keyword evidence="3" id="KW-1185">Reference proteome</keyword>
<proteinExistence type="predicted"/>